<dbReference type="SUPFAM" id="SSF100950">
    <property type="entry name" value="NagB/RpiA/CoA transferase-like"/>
    <property type="match status" value="1"/>
</dbReference>
<name>A0A8J3PT16_9ACTN</name>
<evidence type="ECO:0000313" key="3">
    <source>
        <dbReference type="EMBL" id="GIG79046.1"/>
    </source>
</evidence>
<dbReference type="Pfam" id="PF01144">
    <property type="entry name" value="CoA_trans"/>
    <property type="match status" value="1"/>
</dbReference>
<evidence type="ECO:0000256" key="2">
    <source>
        <dbReference type="ARBA" id="ARBA00022679"/>
    </source>
</evidence>
<dbReference type="Proteomes" id="UP000630097">
    <property type="component" value="Unassembled WGS sequence"/>
</dbReference>
<dbReference type="NCBIfam" id="TIGR02429">
    <property type="entry name" value="pcaI_scoA_fam"/>
    <property type="match status" value="1"/>
</dbReference>
<dbReference type="InterPro" id="IPR037171">
    <property type="entry name" value="NagB/RpiA_transferase-like"/>
</dbReference>
<dbReference type="InterPro" id="IPR004163">
    <property type="entry name" value="CoA_transf_BS"/>
</dbReference>
<dbReference type="PROSITE" id="PS01273">
    <property type="entry name" value="COA_TRANSF_1"/>
    <property type="match status" value="1"/>
</dbReference>
<dbReference type="InterPro" id="IPR004165">
    <property type="entry name" value="CoA_trans_fam_I"/>
</dbReference>
<dbReference type="SMART" id="SM00882">
    <property type="entry name" value="CoA_trans"/>
    <property type="match status" value="1"/>
</dbReference>
<dbReference type="EMBL" id="BONV01000006">
    <property type="protein sequence ID" value="GIG79046.1"/>
    <property type="molecule type" value="Genomic_DNA"/>
</dbReference>
<keyword evidence="4" id="KW-1185">Reference proteome</keyword>
<proteinExistence type="inferred from homology"/>
<protein>
    <submittedName>
        <fullName evidence="3">Succinyl-CoA--3-ketoacid-CoA transferase</fullName>
    </submittedName>
</protein>
<comment type="similarity">
    <text evidence="1">Belongs to the 3-oxoacid CoA-transferase subunit A family.</text>
</comment>
<dbReference type="RefSeq" id="WP_203882514.1">
    <property type="nucleotide sequence ID" value="NZ_BAABHH010000009.1"/>
</dbReference>
<accession>A0A8J3PT16</accession>
<dbReference type="Gene3D" id="3.40.1080.10">
    <property type="entry name" value="Glutaconate Coenzyme A-transferase"/>
    <property type="match status" value="1"/>
</dbReference>
<organism evidence="3 4">
    <name type="scientific">Planotetraspora kaengkrachanensis</name>
    <dbReference type="NCBI Taxonomy" id="575193"/>
    <lineage>
        <taxon>Bacteria</taxon>
        <taxon>Bacillati</taxon>
        <taxon>Actinomycetota</taxon>
        <taxon>Actinomycetes</taxon>
        <taxon>Streptosporangiales</taxon>
        <taxon>Streptosporangiaceae</taxon>
        <taxon>Planotetraspora</taxon>
    </lineage>
</organism>
<dbReference type="PANTHER" id="PTHR13707">
    <property type="entry name" value="KETOACID-COENZYME A TRANSFERASE"/>
    <property type="match status" value="1"/>
</dbReference>
<dbReference type="GO" id="GO:0008410">
    <property type="term" value="F:CoA-transferase activity"/>
    <property type="evidence" value="ECO:0007669"/>
    <property type="project" value="InterPro"/>
</dbReference>
<comment type="caution">
    <text evidence="3">The sequence shown here is derived from an EMBL/GenBank/DDBJ whole genome shotgun (WGS) entry which is preliminary data.</text>
</comment>
<dbReference type="InterPro" id="IPR012792">
    <property type="entry name" value="3-oxoacid_CoA-transf_A"/>
</dbReference>
<sequence>MSKIAESAGAAVADITDGRTIAIGGFGLCGTPSALIEALLQSGATDLHIITNNCGPDSSDVTRLLRAGRVRRVSASYIGDNSEFLNSYLGGAITVDLIPQGTLAEKLRSGGAGIPAFYTPTGVGTAVAQGGIPVRYGSGSGFAAEYSAPRHVAEFDGREYLLERSLTADFALVRAETADTIGNLRFRGAARNFNPLCAMAARVAIVEVQEVVEAGGIPPDDVHLPGVFISRVVDLGGRMRKPIERLRTTDPVPAGGGSHGL</sequence>
<evidence type="ECO:0000256" key="1">
    <source>
        <dbReference type="ARBA" id="ARBA00005612"/>
    </source>
</evidence>
<evidence type="ECO:0000313" key="4">
    <source>
        <dbReference type="Proteomes" id="UP000630097"/>
    </source>
</evidence>
<gene>
    <name evidence="3" type="ORF">Pka01_21730</name>
</gene>
<dbReference type="PANTHER" id="PTHR13707:SF60">
    <property type="entry name" value="ACETATE COA-TRANSFERASE SUBUNIT ALPHA"/>
    <property type="match status" value="1"/>
</dbReference>
<reference evidence="3 4" key="1">
    <citation type="submission" date="2021-01" db="EMBL/GenBank/DDBJ databases">
        <title>Whole genome shotgun sequence of Planotetraspora kaengkrachanensis NBRC 104272.</title>
        <authorList>
            <person name="Komaki H."/>
            <person name="Tamura T."/>
        </authorList>
    </citation>
    <scope>NUCLEOTIDE SEQUENCE [LARGE SCALE GENOMIC DNA]</scope>
    <source>
        <strain evidence="3 4">NBRC 104272</strain>
    </source>
</reference>
<keyword evidence="2 3" id="KW-0808">Transferase</keyword>
<dbReference type="AlphaFoldDB" id="A0A8J3PT16"/>